<feature type="compositionally biased region" description="Polar residues" evidence="1">
    <location>
        <begin position="53"/>
        <end position="62"/>
    </location>
</feature>
<dbReference type="EMBL" id="MJEQ01037188">
    <property type="protein sequence ID" value="OIT02431.1"/>
    <property type="molecule type" value="Genomic_DNA"/>
</dbReference>
<dbReference type="Proteomes" id="UP000187609">
    <property type="component" value="Unassembled WGS sequence"/>
</dbReference>
<feature type="region of interest" description="Disordered" evidence="1">
    <location>
        <begin position="1"/>
        <end position="38"/>
    </location>
</feature>
<sequence>MHVPASSPAAREQHDHPLPGSTPLPQLLPITGKSTNGILNTTTHEQLERPKLNTHNSTSNSRRLAIHHERIGDTLSLPVLSLQSHSSGGGTAILGQHAAGIEQPNTPTELQIALIFTKQLCRIVARSGPTCTTHTNCSSSNEKLDTKADSAGNGSNKSIVPFNARKFPTSTGLGTGGKPTKHSRSGDGANHLDGGMTHTNLSRKCRRTNSNSYTTKHMQGITKHKVLCMVTNTTICGESMSSSCNELGYDPRSRRELNNATNLTHEDSSMDR</sequence>
<dbReference type="Gramene" id="OIT02431">
    <property type="protein sequence ID" value="OIT02431"/>
    <property type="gene ID" value="A4A49_19960"/>
</dbReference>
<feature type="region of interest" description="Disordered" evidence="1">
    <location>
        <begin position="247"/>
        <end position="272"/>
    </location>
</feature>
<protein>
    <submittedName>
        <fullName evidence="2">Uncharacterized protein</fullName>
    </submittedName>
</protein>
<feature type="region of interest" description="Disordered" evidence="1">
    <location>
        <begin position="43"/>
        <end position="62"/>
    </location>
</feature>
<proteinExistence type="predicted"/>
<organism evidence="2 3">
    <name type="scientific">Nicotiana attenuata</name>
    <name type="common">Coyote tobacco</name>
    <dbReference type="NCBI Taxonomy" id="49451"/>
    <lineage>
        <taxon>Eukaryota</taxon>
        <taxon>Viridiplantae</taxon>
        <taxon>Streptophyta</taxon>
        <taxon>Embryophyta</taxon>
        <taxon>Tracheophyta</taxon>
        <taxon>Spermatophyta</taxon>
        <taxon>Magnoliopsida</taxon>
        <taxon>eudicotyledons</taxon>
        <taxon>Gunneridae</taxon>
        <taxon>Pentapetalae</taxon>
        <taxon>asterids</taxon>
        <taxon>lamiids</taxon>
        <taxon>Solanales</taxon>
        <taxon>Solanaceae</taxon>
        <taxon>Nicotianoideae</taxon>
        <taxon>Nicotianeae</taxon>
        <taxon>Nicotiana</taxon>
    </lineage>
</organism>
<gene>
    <name evidence="2" type="ORF">A4A49_19960</name>
</gene>
<feature type="region of interest" description="Disordered" evidence="1">
    <location>
        <begin position="132"/>
        <end position="202"/>
    </location>
</feature>
<name>A0A1J6IXK2_NICAT</name>
<evidence type="ECO:0000256" key="1">
    <source>
        <dbReference type="SAM" id="MobiDB-lite"/>
    </source>
</evidence>
<comment type="caution">
    <text evidence="2">The sequence shown here is derived from an EMBL/GenBank/DDBJ whole genome shotgun (WGS) entry which is preliminary data.</text>
</comment>
<dbReference type="AlphaFoldDB" id="A0A1J6IXK2"/>
<reference evidence="2" key="1">
    <citation type="submission" date="2016-11" db="EMBL/GenBank/DDBJ databases">
        <title>The genome of Nicotiana attenuata.</title>
        <authorList>
            <person name="Xu S."/>
            <person name="Brockmoeller T."/>
            <person name="Gaquerel E."/>
            <person name="Navarro A."/>
            <person name="Kuhl H."/>
            <person name="Gase K."/>
            <person name="Ling Z."/>
            <person name="Zhou W."/>
            <person name="Kreitzer C."/>
            <person name="Stanke M."/>
            <person name="Tang H."/>
            <person name="Lyons E."/>
            <person name="Pandey P."/>
            <person name="Pandey S.P."/>
            <person name="Timmermann B."/>
            <person name="Baldwin I.T."/>
        </authorList>
    </citation>
    <scope>NUCLEOTIDE SEQUENCE [LARGE SCALE GENOMIC DNA]</scope>
    <source>
        <strain evidence="2">UT</strain>
    </source>
</reference>
<evidence type="ECO:0000313" key="2">
    <source>
        <dbReference type="EMBL" id="OIT02431.1"/>
    </source>
</evidence>
<feature type="compositionally biased region" description="Low complexity" evidence="1">
    <location>
        <begin position="132"/>
        <end position="141"/>
    </location>
</feature>
<evidence type="ECO:0000313" key="3">
    <source>
        <dbReference type="Proteomes" id="UP000187609"/>
    </source>
</evidence>
<keyword evidence="3" id="KW-1185">Reference proteome</keyword>
<accession>A0A1J6IXK2</accession>